<protein>
    <submittedName>
        <fullName evidence="1">Uncharacterized protein</fullName>
    </submittedName>
</protein>
<dbReference type="EMBL" id="HACM01004732">
    <property type="protein sequence ID" value="CRZ05174.1"/>
    <property type="molecule type" value="Transcribed_RNA"/>
</dbReference>
<feature type="non-terminal residue" evidence="1">
    <location>
        <position position="127"/>
    </location>
</feature>
<reference evidence="1" key="1">
    <citation type="submission" date="2015-04" db="EMBL/GenBank/DDBJ databases">
        <title>The genome sequence of the plant pathogenic Rhizarian Plasmodiophora brassicae reveals insights in its biotrophic life cycle and the origin of chitin synthesis.</title>
        <authorList>
            <person name="Schwelm A."/>
            <person name="Fogelqvist J."/>
            <person name="Knaust A."/>
            <person name="Julke S."/>
            <person name="Lilja T."/>
            <person name="Dhandapani V."/>
            <person name="Bonilla-Rosso G."/>
            <person name="Karlsson M."/>
            <person name="Shevchenko A."/>
            <person name="Choi S.R."/>
            <person name="Kim H.G."/>
            <person name="Park J.Y."/>
            <person name="Lim Y.P."/>
            <person name="Ludwig-Muller J."/>
            <person name="Dixelius C."/>
        </authorList>
    </citation>
    <scope>NUCLEOTIDE SEQUENCE</scope>
    <source>
        <tissue evidence="1">Potato root galls</tissue>
    </source>
</reference>
<name>A0A0H5R9R7_9EUKA</name>
<proteinExistence type="predicted"/>
<sequence length="127" mass="14203">VSPRLSDVVLHDVCTQESTLAVDLQTCDDKTIVQRVLNLLFGSHNCTPVYPAYAAGCPNYPARNTSSQHVLQKVEYMGEENRASEPWRMTPRTFDSLLTLNSSVPRWRTALLLRHYSNACPQVVGIA</sequence>
<organism evidence="1">
    <name type="scientific">Spongospora subterranea</name>
    <dbReference type="NCBI Taxonomy" id="70186"/>
    <lineage>
        <taxon>Eukaryota</taxon>
        <taxon>Sar</taxon>
        <taxon>Rhizaria</taxon>
        <taxon>Endomyxa</taxon>
        <taxon>Phytomyxea</taxon>
        <taxon>Plasmodiophorida</taxon>
        <taxon>Plasmodiophoridae</taxon>
        <taxon>Spongospora</taxon>
    </lineage>
</organism>
<dbReference type="AlphaFoldDB" id="A0A0H5R9R7"/>
<evidence type="ECO:0000313" key="1">
    <source>
        <dbReference type="EMBL" id="CRZ05174.1"/>
    </source>
</evidence>
<accession>A0A0H5R9R7</accession>
<feature type="non-terminal residue" evidence="1">
    <location>
        <position position="1"/>
    </location>
</feature>